<dbReference type="EMBL" id="MW052077">
    <property type="protein sequence ID" value="QQM16267.1"/>
    <property type="molecule type" value="Genomic_RNA"/>
</dbReference>
<keyword evidence="1" id="KW-0808">Transferase</keyword>
<dbReference type="PROSITE" id="PS50507">
    <property type="entry name" value="RDRP_SSRNA_POS"/>
    <property type="match status" value="1"/>
</dbReference>
<dbReference type="InterPro" id="IPR043502">
    <property type="entry name" value="DNA/RNA_pol_sf"/>
</dbReference>
<evidence type="ECO:0000313" key="5">
    <source>
        <dbReference type="EMBL" id="QQM16267.1"/>
    </source>
</evidence>
<reference evidence="5" key="1">
    <citation type="journal article" date="2020" name="Viruses">
        <title>Unmapped RNA Virus Diversity in Termites and their Symbionts.</title>
        <authorList>
            <person name="Lay C.L."/>
            <person name="Shi M."/>
            <person name="Bucek A."/>
            <person name="Bourguignon T."/>
            <person name="Lo N."/>
            <person name="Holmes E.C."/>
        </authorList>
    </citation>
    <scope>NUCLEOTIDE SEQUENCE</scope>
    <source>
        <strain evidence="5">1v2v_4</strain>
    </source>
</reference>
<dbReference type="InterPro" id="IPR007094">
    <property type="entry name" value="RNA-dir_pol_PSvirus"/>
</dbReference>
<dbReference type="Pfam" id="PF00680">
    <property type="entry name" value="RdRP_1"/>
    <property type="match status" value="1"/>
</dbReference>
<name>A0A7T7GUX0_9VIRU</name>
<dbReference type="SUPFAM" id="SSF56672">
    <property type="entry name" value="DNA/RNA polymerases"/>
    <property type="match status" value="1"/>
</dbReference>
<dbReference type="GO" id="GO:0003723">
    <property type="term" value="F:RNA binding"/>
    <property type="evidence" value="ECO:0007669"/>
    <property type="project" value="InterPro"/>
</dbReference>
<keyword evidence="3" id="KW-0693">Viral RNA replication</keyword>
<dbReference type="InterPro" id="IPR001205">
    <property type="entry name" value="RNA-dir_pol_C"/>
</dbReference>
<evidence type="ECO:0000259" key="4">
    <source>
        <dbReference type="PROSITE" id="PS50507"/>
    </source>
</evidence>
<dbReference type="GO" id="GO:0003968">
    <property type="term" value="F:RNA-directed RNA polymerase activity"/>
    <property type="evidence" value="ECO:0007669"/>
    <property type="project" value="InterPro"/>
</dbReference>
<protein>
    <submittedName>
        <fullName evidence="5">Putative replicase</fullName>
    </submittedName>
</protein>
<evidence type="ECO:0000256" key="1">
    <source>
        <dbReference type="ARBA" id="ARBA00022679"/>
    </source>
</evidence>
<proteinExistence type="predicted"/>
<organism evidence="5">
    <name type="scientific">Itsystermes virus</name>
    <dbReference type="NCBI Taxonomy" id="2796596"/>
    <lineage>
        <taxon>Viruses</taxon>
        <taxon>Riboviria</taxon>
    </lineage>
</organism>
<dbReference type="GO" id="GO:0006351">
    <property type="term" value="P:DNA-templated transcription"/>
    <property type="evidence" value="ECO:0007669"/>
    <property type="project" value="InterPro"/>
</dbReference>
<evidence type="ECO:0000256" key="3">
    <source>
        <dbReference type="ARBA" id="ARBA00022953"/>
    </source>
</evidence>
<evidence type="ECO:0000256" key="2">
    <source>
        <dbReference type="ARBA" id="ARBA00022695"/>
    </source>
</evidence>
<feature type="domain" description="RdRp catalytic" evidence="4">
    <location>
        <begin position="69"/>
        <end position="188"/>
    </location>
</feature>
<accession>A0A7T7GUX0</accession>
<keyword evidence="2" id="KW-0548">Nucleotidyltransferase</keyword>
<sequence>MDDMVTRVQERKPVGRTVLMADQHEQLVASPFTVVLTRAVRAARGPIAIGFDRYGDDPERLASSLERGNAWLSLDFSRFDLTVPRCLIDRAFDLCQAWFKPMSVQQRTVWNWAKAQFIDSCVITPVGSVLRKRHGIPSGSVWTALIGTLCQFIAISEGFRSIHERIIAYSCQGDDGVVALHAGEGASRYQCSTYAASVLLRLGNWLKESLGMTLNTDKTSVITSLYVSAAVPVGDEATIDGSTATVNKLFANNREHVRRGGKGGLRKVYKLIDYIPTGPASYNSHRWTYVFSGRLRYLSYFLVKGQCGGVGMIRPTPEVVERLLAPETKVADIDDHLGRMLSALIENWGSEHAKNHIMHYAYDAFLLLCSEVRTSSDPYLSTVPFKKKPPPCRYDKESKNWVYTRRNVLPYRAWYRRCEGEQDILIDDPVFASWWTKYCDIARRIQCRAFTLGDARYDIIRDVRRRKFSQTCRSMLRAADVGVFDIVNLPPRSSYQVNETLNMAWFMTQRKLWVDRATDLALRLLHEDVTQNEHELVSFYLKGLVDEFREDMSSDLMEIDLDLEEFRVECGTLN</sequence>
<reference evidence="5" key="2">
    <citation type="submission" date="2020-09" db="EMBL/GenBank/DDBJ databases">
        <authorList>
            <person name="Le Lay C."/>
            <person name="Shi M."/>
            <person name="Bucek A."/>
            <person name="Bourguignon T."/>
            <person name="Lo N."/>
            <person name="Holmes E.C."/>
        </authorList>
    </citation>
    <scope>NUCLEOTIDE SEQUENCE</scope>
    <source>
        <strain evidence="5">1v2v_4</strain>
    </source>
</reference>
<dbReference type="GO" id="GO:0039694">
    <property type="term" value="P:viral RNA genome replication"/>
    <property type="evidence" value="ECO:0007669"/>
    <property type="project" value="InterPro"/>
</dbReference>